<keyword evidence="3" id="KW-1185">Reference proteome</keyword>
<evidence type="ECO:0000313" key="2">
    <source>
        <dbReference type="EMBL" id="MDO1558166.1"/>
    </source>
</evidence>
<protein>
    <submittedName>
        <fullName evidence="2">Uncharacterized protein</fullName>
    </submittedName>
</protein>
<reference evidence="2" key="1">
    <citation type="submission" date="2023-07" db="EMBL/GenBank/DDBJ databases">
        <title>Brevundimonas soil sp. nov., isolated from the soil of chemical plant.</title>
        <authorList>
            <person name="Wu N."/>
        </authorList>
    </citation>
    <scope>NUCLEOTIDE SEQUENCE</scope>
    <source>
        <strain evidence="2">XZ-24</strain>
    </source>
</reference>
<evidence type="ECO:0000313" key="3">
    <source>
        <dbReference type="Proteomes" id="UP001169063"/>
    </source>
</evidence>
<keyword evidence="1" id="KW-0732">Signal</keyword>
<dbReference type="RefSeq" id="WP_302108587.1">
    <property type="nucleotide sequence ID" value="NZ_JAUKTR010000001.1"/>
</dbReference>
<gene>
    <name evidence="2" type="ORF">Q0812_01815</name>
</gene>
<sequence>MLRGILLGAALAVGVAAPAAAGDLAGYVRHALEQMEYQWNNRTYSRQYFLEQGNLQQGGSWTYSFNTAADEVIFIAGCDQDCSGLSMTAFDRASGRLIDQRRGSGKSMEMRVRPGTGRHVIVSLTMERCSTQVCYYAISAVH</sequence>
<comment type="caution">
    <text evidence="2">The sequence shown here is derived from an EMBL/GenBank/DDBJ whole genome shotgun (WGS) entry which is preliminary data.</text>
</comment>
<name>A0ABT8SIF8_9CAUL</name>
<feature type="chain" id="PRO_5045880846" evidence="1">
    <location>
        <begin position="22"/>
        <end position="142"/>
    </location>
</feature>
<feature type="signal peptide" evidence="1">
    <location>
        <begin position="1"/>
        <end position="21"/>
    </location>
</feature>
<evidence type="ECO:0000256" key="1">
    <source>
        <dbReference type="SAM" id="SignalP"/>
    </source>
</evidence>
<proteinExistence type="predicted"/>
<accession>A0ABT8SIF8</accession>
<organism evidence="2 3">
    <name type="scientific">Peiella sedimenti</name>
    <dbReference type="NCBI Taxonomy" id="3061083"/>
    <lineage>
        <taxon>Bacteria</taxon>
        <taxon>Pseudomonadati</taxon>
        <taxon>Pseudomonadota</taxon>
        <taxon>Alphaproteobacteria</taxon>
        <taxon>Caulobacterales</taxon>
        <taxon>Caulobacteraceae</taxon>
        <taxon>Peiella</taxon>
    </lineage>
</organism>
<dbReference type="Proteomes" id="UP001169063">
    <property type="component" value="Unassembled WGS sequence"/>
</dbReference>
<dbReference type="EMBL" id="JAUKTR010000001">
    <property type="protein sequence ID" value="MDO1558166.1"/>
    <property type="molecule type" value="Genomic_DNA"/>
</dbReference>